<proteinExistence type="predicted"/>
<dbReference type="AlphaFoldDB" id="A0A6T9YL50"/>
<protein>
    <recommendedName>
        <fullName evidence="2">60S ribosomal export protein NMD3 OB-fold domain-containing protein</fullName>
    </recommendedName>
</protein>
<dbReference type="InterPro" id="IPR048898">
    <property type="entry name" value="OB_NMD3"/>
</dbReference>
<gene>
    <name evidence="3" type="ORF">BIGN1055_LOCUS960</name>
    <name evidence="4" type="ORF">BIGN1055_LOCUS961</name>
</gene>
<dbReference type="EMBL" id="HBHA01001498">
    <property type="protein sequence ID" value="CAD9580022.1"/>
    <property type="molecule type" value="Transcribed_RNA"/>
</dbReference>
<evidence type="ECO:0000313" key="3">
    <source>
        <dbReference type="EMBL" id="CAD9580019.1"/>
    </source>
</evidence>
<dbReference type="Pfam" id="PF21192">
    <property type="entry name" value="OB_NMD3"/>
    <property type="match status" value="1"/>
</dbReference>
<sequence>MILPLLQQLLVKVTAGKYTQGEATVMRDSEAQDDEDSEYISMTHLAHQLNAGDTCAGYDLKSLIVQDDVQSRLRGRDLPEVMIVRKTFPNRKNRARARRFKLKTLQKERAEGKGSRRNPDKTAEDDMEVFMNDLEEDPEMRADVNLYKRKIVSSRAAEDAKMKEEDEEDDDGFPEISMDELIDDMAGSLQIGKKQ</sequence>
<dbReference type="InterPro" id="IPR039768">
    <property type="entry name" value="Nmd3"/>
</dbReference>
<evidence type="ECO:0000256" key="1">
    <source>
        <dbReference type="SAM" id="MobiDB-lite"/>
    </source>
</evidence>
<feature type="region of interest" description="Disordered" evidence="1">
    <location>
        <begin position="155"/>
        <end position="175"/>
    </location>
</feature>
<dbReference type="GO" id="GO:0005737">
    <property type="term" value="C:cytoplasm"/>
    <property type="evidence" value="ECO:0007669"/>
    <property type="project" value="TreeGrafter"/>
</dbReference>
<name>A0A6T9YL50_BIGNA</name>
<reference evidence="3" key="1">
    <citation type="submission" date="2021-01" db="EMBL/GenBank/DDBJ databases">
        <authorList>
            <person name="Corre E."/>
            <person name="Pelletier E."/>
            <person name="Niang G."/>
            <person name="Scheremetjew M."/>
            <person name="Finn R."/>
            <person name="Kale V."/>
            <person name="Holt S."/>
            <person name="Cochrane G."/>
            <person name="Meng A."/>
            <person name="Brown T."/>
            <person name="Cohen L."/>
        </authorList>
    </citation>
    <scope>NUCLEOTIDE SEQUENCE</scope>
    <source>
        <strain evidence="3">CCMP1258.1</strain>
    </source>
</reference>
<dbReference type="GO" id="GO:0043023">
    <property type="term" value="F:ribosomal large subunit binding"/>
    <property type="evidence" value="ECO:0007669"/>
    <property type="project" value="InterPro"/>
</dbReference>
<feature type="region of interest" description="Disordered" evidence="1">
    <location>
        <begin position="105"/>
        <end position="125"/>
    </location>
</feature>
<accession>A0A6T9YL50</accession>
<feature type="domain" description="60S ribosomal export protein NMD3 OB-fold" evidence="2">
    <location>
        <begin position="12"/>
        <end position="86"/>
    </location>
</feature>
<evidence type="ECO:0000259" key="2">
    <source>
        <dbReference type="Pfam" id="PF21192"/>
    </source>
</evidence>
<organism evidence="3">
    <name type="scientific">Bigelowiella natans</name>
    <name type="common">Pedinomonas minutissima</name>
    <name type="synonym">Chlorarachnion sp. (strain CCMP621)</name>
    <dbReference type="NCBI Taxonomy" id="227086"/>
    <lineage>
        <taxon>Eukaryota</taxon>
        <taxon>Sar</taxon>
        <taxon>Rhizaria</taxon>
        <taxon>Cercozoa</taxon>
        <taxon>Chlorarachniophyceae</taxon>
        <taxon>Bigelowiella</taxon>
    </lineage>
</organism>
<dbReference type="EMBL" id="HBHA01001497">
    <property type="protein sequence ID" value="CAD9580019.1"/>
    <property type="molecule type" value="Transcribed_RNA"/>
</dbReference>
<dbReference type="PANTHER" id="PTHR12746:SF2">
    <property type="entry name" value="60S RIBOSOMAL EXPORT PROTEIN NMD3"/>
    <property type="match status" value="1"/>
</dbReference>
<dbReference type="PANTHER" id="PTHR12746">
    <property type="entry name" value="NONSENSE-MEDIATED MRNA DECAY PROTEIN 3"/>
    <property type="match status" value="1"/>
</dbReference>
<evidence type="ECO:0000313" key="4">
    <source>
        <dbReference type="EMBL" id="CAD9580022.1"/>
    </source>
</evidence>
<feature type="compositionally biased region" description="Acidic residues" evidence="1">
    <location>
        <begin position="165"/>
        <end position="175"/>
    </location>
</feature>
<feature type="compositionally biased region" description="Basic and acidic residues" evidence="1">
    <location>
        <begin position="105"/>
        <end position="124"/>
    </location>
</feature>